<evidence type="ECO:0000313" key="2">
    <source>
        <dbReference type="EMBL" id="QDU66157.1"/>
    </source>
</evidence>
<dbReference type="KEGG" id="pbap:Pla133_12230"/>
<keyword evidence="3" id="KW-1185">Reference proteome</keyword>
<name>A0A518BGP8_9BACT</name>
<gene>
    <name evidence="2" type="ORF">Pla133_12230</name>
</gene>
<organism evidence="2 3">
    <name type="scientific">Engelhardtia mirabilis</name>
    <dbReference type="NCBI Taxonomy" id="2528011"/>
    <lineage>
        <taxon>Bacteria</taxon>
        <taxon>Pseudomonadati</taxon>
        <taxon>Planctomycetota</taxon>
        <taxon>Planctomycetia</taxon>
        <taxon>Planctomycetia incertae sedis</taxon>
        <taxon>Engelhardtia</taxon>
    </lineage>
</organism>
<feature type="chain" id="PRO_5021923918" description="Cytochrome c domain-containing protein" evidence="1">
    <location>
        <begin position="20"/>
        <end position="329"/>
    </location>
</feature>
<dbReference type="AlphaFoldDB" id="A0A518BGP8"/>
<accession>A0A518BGP8</accession>
<evidence type="ECO:0000256" key="1">
    <source>
        <dbReference type="SAM" id="SignalP"/>
    </source>
</evidence>
<evidence type="ECO:0008006" key="4">
    <source>
        <dbReference type="Google" id="ProtNLM"/>
    </source>
</evidence>
<sequence precursor="true">MKSALSCLLLCSALPPLLALRPAEPDGADECERIGAALGLELVEFAPMEPASEARLAQVDRATGTTSTGEVRLFRARLAPPADSTSLVIACQPLEGLAPAATAILALDQERAFAGAAVVDASTQPIEAWASFAANLRFARLPRLSDARPRTELATIRQRCEGDDSDDARLTVALLDLLACMHEQASVFNIPADTNPLTLKERAEMLADRYGRVAELATPVAALLDDGAARFVELALDSRSTAAMVADAGGLMDRDARRALFGNCKACHELPLGDESLKRRFARERERLGIGDGYFQVGHDLRVSHADSEAAQRVADAMRRAALLLNPAP</sequence>
<dbReference type="EMBL" id="CP036287">
    <property type="protein sequence ID" value="QDU66157.1"/>
    <property type="molecule type" value="Genomic_DNA"/>
</dbReference>
<evidence type="ECO:0000313" key="3">
    <source>
        <dbReference type="Proteomes" id="UP000316921"/>
    </source>
</evidence>
<proteinExistence type="predicted"/>
<keyword evidence="1" id="KW-0732">Signal</keyword>
<protein>
    <recommendedName>
        <fullName evidence="4">Cytochrome c domain-containing protein</fullName>
    </recommendedName>
</protein>
<dbReference type="RefSeq" id="WP_145063462.1">
    <property type="nucleotide sequence ID" value="NZ_CP036287.1"/>
</dbReference>
<reference evidence="2 3" key="1">
    <citation type="submission" date="2019-02" db="EMBL/GenBank/DDBJ databases">
        <title>Deep-cultivation of Planctomycetes and their phenomic and genomic characterization uncovers novel biology.</title>
        <authorList>
            <person name="Wiegand S."/>
            <person name="Jogler M."/>
            <person name="Boedeker C."/>
            <person name="Pinto D."/>
            <person name="Vollmers J."/>
            <person name="Rivas-Marin E."/>
            <person name="Kohn T."/>
            <person name="Peeters S.H."/>
            <person name="Heuer A."/>
            <person name="Rast P."/>
            <person name="Oberbeckmann S."/>
            <person name="Bunk B."/>
            <person name="Jeske O."/>
            <person name="Meyerdierks A."/>
            <person name="Storesund J.E."/>
            <person name="Kallscheuer N."/>
            <person name="Luecker S."/>
            <person name="Lage O.M."/>
            <person name="Pohl T."/>
            <person name="Merkel B.J."/>
            <person name="Hornburger P."/>
            <person name="Mueller R.-W."/>
            <person name="Bruemmer F."/>
            <person name="Labrenz M."/>
            <person name="Spormann A.M."/>
            <person name="Op den Camp H."/>
            <person name="Overmann J."/>
            <person name="Amann R."/>
            <person name="Jetten M.S.M."/>
            <person name="Mascher T."/>
            <person name="Medema M.H."/>
            <person name="Devos D.P."/>
            <person name="Kaster A.-K."/>
            <person name="Ovreas L."/>
            <person name="Rohde M."/>
            <person name="Galperin M.Y."/>
            <person name="Jogler C."/>
        </authorList>
    </citation>
    <scope>NUCLEOTIDE SEQUENCE [LARGE SCALE GENOMIC DNA]</scope>
    <source>
        <strain evidence="2 3">Pla133</strain>
    </source>
</reference>
<dbReference type="Proteomes" id="UP000316921">
    <property type="component" value="Chromosome"/>
</dbReference>
<feature type="signal peptide" evidence="1">
    <location>
        <begin position="1"/>
        <end position="19"/>
    </location>
</feature>